<protein>
    <submittedName>
        <fullName evidence="2">Uncharacterized protein</fullName>
    </submittedName>
</protein>
<sequence>MARTKKQPIEQSVAKPVIEVGKSSENSVERKFPQIHESRKDINFNRPDPLKVDLKDGLKAKWVRDNKDNVYRKKAQGYVPAVLTDFKDTTQAVLRYGDLVLFKTSAEVVEQRKQRQSELQRNQSQSLVAQAKREGIATDERDKRKGYVSGFNPDTDR</sequence>
<evidence type="ECO:0000256" key="1">
    <source>
        <dbReference type="SAM" id="MobiDB-lite"/>
    </source>
</evidence>
<organism evidence="2">
    <name type="scientific">viral metagenome</name>
    <dbReference type="NCBI Taxonomy" id="1070528"/>
    <lineage>
        <taxon>unclassified sequences</taxon>
        <taxon>metagenomes</taxon>
        <taxon>organismal metagenomes</taxon>
    </lineage>
</organism>
<feature type="region of interest" description="Disordered" evidence="1">
    <location>
        <begin position="113"/>
        <end position="157"/>
    </location>
</feature>
<evidence type="ECO:0000313" key="3">
    <source>
        <dbReference type="EMBL" id="QJB04972.1"/>
    </source>
</evidence>
<evidence type="ECO:0000313" key="2">
    <source>
        <dbReference type="EMBL" id="QJA43304.1"/>
    </source>
</evidence>
<reference evidence="2" key="1">
    <citation type="submission" date="2020-03" db="EMBL/GenBank/DDBJ databases">
        <title>The deep terrestrial virosphere.</title>
        <authorList>
            <person name="Holmfeldt K."/>
            <person name="Nilsson E."/>
            <person name="Simone D."/>
            <person name="Lopez-Fernandez M."/>
            <person name="Wu X."/>
            <person name="de Brujin I."/>
            <person name="Lundin D."/>
            <person name="Andersson A."/>
            <person name="Bertilsson S."/>
            <person name="Dopson M."/>
        </authorList>
    </citation>
    <scope>NUCLEOTIDE SEQUENCE</scope>
    <source>
        <strain evidence="2">MM171A00247</strain>
        <strain evidence="3">MM171B00144</strain>
    </source>
</reference>
<dbReference type="EMBL" id="MT143700">
    <property type="protein sequence ID" value="QJA43304.1"/>
    <property type="molecule type" value="Genomic_DNA"/>
</dbReference>
<dbReference type="EMBL" id="MT143893">
    <property type="protein sequence ID" value="QJB04972.1"/>
    <property type="molecule type" value="Genomic_DNA"/>
</dbReference>
<proteinExistence type="predicted"/>
<name>A0A6H1Z6X0_9ZZZZ</name>
<feature type="compositionally biased region" description="Basic and acidic residues" evidence="1">
    <location>
        <begin position="131"/>
        <end position="145"/>
    </location>
</feature>
<gene>
    <name evidence="2" type="ORF">MM171A00247_0018</name>
    <name evidence="3" type="ORF">MM171B00144_0011</name>
</gene>
<dbReference type="AlphaFoldDB" id="A0A6H1Z6X0"/>
<accession>A0A6H1Z6X0</accession>
<feature type="compositionally biased region" description="Polar residues" evidence="1">
    <location>
        <begin position="119"/>
        <end position="128"/>
    </location>
</feature>